<keyword evidence="3" id="KW-1185">Reference proteome</keyword>
<keyword evidence="1" id="KW-1133">Transmembrane helix</keyword>
<dbReference type="Proteomes" id="UP001174936">
    <property type="component" value="Unassembled WGS sequence"/>
</dbReference>
<comment type="caution">
    <text evidence="2">The sequence shown here is derived from an EMBL/GenBank/DDBJ whole genome shotgun (WGS) entry which is preliminary data.</text>
</comment>
<evidence type="ECO:0000256" key="1">
    <source>
        <dbReference type="SAM" id="Phobius"/>
    </source>
</evidence>
<reference evidence="2" key="1">
    <citation type="submission" date="2023-06" db="EMBL/GenBank/DDBJ databases">
        <title>Genome-scale phylogeny and comparative genomics of the fungal order Sordariales.</title>
        <authorList>
            <consortium name="Lawrence Berkeley National Laboratory"/>
            <person name="Hensen N."/>
            <person name="Bonometti L."/>
            <person name="Westerberg I."/>
            <person name="Brannstrom I.O."/>
            <person name="Guillou S."/>
            <person name="Cros-Aarteil S."/>
            <person name="Calhoun S."/>
            <person name="Haridas S."/>
            <person name="Kuo A."/>
            <person name="Mondo S."/>
            <person name="Pangilinan J."/>
            <person name="Riley R."/>
            <person name="Labutti K."/>
            <person name="Andreopoulos B."/>
            <person name="Lipzen A."/>
            <person name="Chen C."/>
            <person name="Yanf M."/>
            <person name="Daum C."/>
            <person name="Ng V."/>
            <person name="Clum A."/>
            <person name="Steindorff A."/>
            <person name="Ohm R."/>
            <person name="Martin F."/>
            <person name="Silar P."/>
            <person name="Natvig D."/>
            <person name="Lalanne C."/>
            <person name="Gautier V."/>
            <person name="Ament-Velasquez S.L."/>
            <person name="Kruys A."/>
            <person name="Hutchinson M.I."/>
            <person name="Powell A.J."/>
            <person name="Barry K."/>
            <person name="Miller A.N."/>
            <person name="Grigoriev I.V."/>
            <person name="Debuchy R."/>
            <person name="Gladieux P."/>
            <person name="Thoren M.H."/>
            <person name="Johannesson H."/>
        </authorList>
    </citation>
    <scope>NUCLEOTIDE SEQUENCE</scope>
    <source>
        <strain evidence="2">SMH2532-1</strain>
    </source>
</reference>
<organism evidence="2 3">
    <name type="scientific">Cercophora newfieldiana</name>
    <dbReference type="NCBI Taxonomy" id="92897"/>
    <lineage>
        <taxon>Eukaryota</taxon>
        <taxon>Fungi</taxon>
        <taxon>Dikarya</taxon>
        <taxon>Ascomycota</taxon>
        <taxon>Pezizomycotina</taxon>
        <taxon>Sordariomycetes</taxon>
        <taxon>Sordariomycetidae</taxon>
        <taxon>Sordariales</taxon>
        <taxon>Lasiosphaeriaceae</taxon>
        <taxon>Cercophora</taxon>
    </lineage>
</organism>
<keyword evidence="1" id="KW-0812">Transmembrane</keyword>
<evidence type="ECO:0000313" key="3">
    <source>
        <dbReference type="Proteomes" id="UP001174936"/>
    </source>
</evidence>
<accession>A0AA40CIC5</accession>
<dbReference type="AlphaFoldDB" id="A0AA40CIC5"/>
<sequence length="396" mass="44539">MPPTQQSHWRILWEFVLQSALIVLNAAGVVMRWATAWPVWEIPRLVKWFVVFLWVIWVGIFFGLVSITGEVKSVITVGILSAVWIIILSAVVWFTQLRDYVGGWFFWSRATAPWNPNIANTIITLLVATIAVPLLYWQVWWPDLNHRVLTLERDTVMQEEANFPSFTLFQRADWTSQANLQSGVSPKCFLGWHDESAPECGPDRALPCQCSGSWGDSIGDFKWQNTSYRALKFQASEDMMSASPTVQVIAQTFFSYDSKKANQDSSRTLSPSLYIAVHDPTLTVEEALANGYTRMVLINANGMVAINLGLESREALGHAPANDYQLTISTVPSMTMECDASAACFLTLIFQFPSFERQVLRQDVKLKWADVASLAGSWFALFQVAGWILSGAAWHI</sequence>
<feature type="transmembrane region" description="Helical" evidence="1">
    <location>
        <begin position="114"/>
        <end position="137"/>
    </location>
</feature>
<dbReference type="EMBL" id="JAULSV010000007">
    <property type="protein sequence ID" value="KAK0639562.1"/>
    <property type="molecule type" value="Genomic_DNA"/>
</dbReference>
<feature type="transmembrane region" description="Helical" evidence="1">
    <location>
        <begin position="74"/>
        <end position="94"/>
    </location>
</feature>
<keyword evidence="1" id="KW-0472">Membrane</keyword>
<protein>
    <submittedName>
        <fullName evidence="2">Uncharacterized protein</fullName>
    </submittedName>
</protein>
<gene>
    <name evidence="2" type="ORF">B0T16DRAFT_518489</name>
</gene>
<feature type="transmembrane region" description="Helical" evidence="1">
    <location>
        <begin position="371"/>
        <end position="394"/>
    </location>
</feature>
<feature type="transmembrane region" description="Helical" evidence="1">
    <location>
        <begin position="46"/>
        <end position="67"/>
    </location>
</feature>
<proteinExistence type="predicted"/>
<name>A0AA40CIC5_9PEZI</name>
<feature type="transmembrane region" description="Helical" evidence="1">
    <location>
        <begin position="12"/>
        <end position="34"/>
    </location>
</feature>
<evidence type="ECO:0000313" key="2">
    <source>
        <dbReference type="EMBL" id="KAK0639562.1"/>
    </source>
</evidence>